<name>A0ABM0MZ54_SACKO</name>
<evidence type="ECO:0000259" key="1">
    <source>
        <dbReference type="Pfam" id="PF03171"/>
    </source>
</evidence>
<dbReference type="InterPro" id="IPR026992">
    <property type="entry name" value="DIOX_N"/>
</dbReference>
<dbReference type="GeneID" id="102801743"/>
<dbReference type="Gene3D" id="2.60.120.330">
    <property type="entry name" value="B-lactam Antibiotic, Isopenicillin N Synthase, Chain"/>
    <property type="match status" value="1"/>
</dbReference>
<dbReference type="InterPro" id="IPR027443">
    <property type="entry name" value="IPNS-like_sf"/>
</dbReference>
<dbReference type="SUPFAM" id="SSF51197">
    <property type="entry name" value="Clavaminate synthase-like"/>
    <property type="match status" value="1"/>
</dbReference>
<evidence type="ECO:0000313" key="4">
    <source>
        <dbReference type="RefSeq" id="XP_006825295.1"/>
    </source>
</evidence>
<dbReference type="RefSeq" id="XP_006825295.1">
    <property type="nucleotide sequence ID" value="XM_006825232.1"/>
</dbReference>
<keyword evidence="3" id="KW-1185">Reference proteome</keyword>
<evidence type="ECO:0000259" key="2">
    <source>
        <dbReference type="Pfam" id="PF14226"/>
    </source>
</evidence>
<gene>
    <name evidence="4" type="primary">LOC102801743</name>
</gene>
<dbReference type="InterPro" id="IPR050231">
    <property type="entry name" value="Iron_ascorbate_oxido_reductase"/>
</dbReference>
<organism evidence="3 4">
    <name type="scientific">Saccoglossus kowalevskii</name>
    <name type="common">Acorn worm</name>
    <dbReference type="NCBI Taxonomy" id="10224"/>
    <lineage>
        <taxon>Eukaryota</taxon>
        <taxon>Metazoa</taxon>
        <taxon>Hemichordata</taxon>
        <taxon>Enteropneusta</taxon>
        <taxon>Harrimaniidae</taxon>
        <taxon>Saccoglossus</taxon>
    </lineage>
</organism>
<proteinExistence type="predicted"/>
<dbReference type="Pfam" id="PF14226">
    <property type="entry name" value="DIOX_N"/>
    <property type="match status" value="1"/>
</dbReference>
<accession>A0ABM0MZ54</accession>
<protein>
    <submittedName>
        <fullName evidence="4">UPF0676 protein C1494.01-like</fullName>
    </submittedName>
</protein>
<dbReference type="Pfam" id="PF03171">
    <property type="entry name" value="2OG-FeII_Oxy"/>
    <property type="match status" value="1"/>
</dbReference>
<dbReference type="PANTHER" id="PTHR47990">
    <property type="entry name" value="2-OXOGLUTARATE (2OG) AND FE(II)-DEPENDENT OXYGENASE SUPERFAMILY PROTEIN-RELATED"/>
    <property type="match status" value="1"/>
</dbReference>
<reference evidence="4" key="1">
    <citation type="submission" date="2025-08" db="UniProtKB">
        <authorList>
            <consortium name="RefSeq"/>
        </authorList>
    </citation>
    <scope>IDENTIFICATION</scope>
    <source>
        <tissue evidence="4">Testes</tissue>
    </source>
</reference>
<feature type="domain" description="Isopenicillin N synthase-like Fe(2+) 2OG dioxygenase" evidence="1">
    <location>
        <begin position="179"/>
        <end position="263"/>
    </location>
</feature>
<dbReference type="InterPro" id="IPR044861">
    <property type="entry name" value="IPNS-like_FE2OG_OXY"/>
</dbReference>
<feature type="domain" description="Non-haem dioxygenase N-terminal" evidence="2">
    <location>
        <begin position="6"/>
        <end position="111"/>
    </location>
</feature>
<evidence type="ECO:0000313" key="3">
    <source>
        <dbReference type="Proteomes" id="UP000694865"/>
    </source>
</evidence>
<dbReference type="Proteomes" id="UP000694865">
    <property type="component" value="Unplaced"/>
</dbReference>
<sequence>MAASTVPIIDFSAYNLNRNTPDAETYQKLIDDVHHGFTTAGCVYFINHGIPELAIDNAFQQSVKFFTLPTETKVKYSRPDNSNHGYVAIGCESLSADRPGDYKESFNYIPLEGDANTRIFPNEEVPKFSQALTTLYQKCIQLINRILEVIGRGLPIEDPLLFEKAHEGLNSEANMSTLRTVWYPPIQDDDLKTDQIRCGEHSDYGSITLVFQDDKGGLQMACEDGSFMDVKPEKGGVFVNLGYLMERWTSDTLKARVQRVVNPESSDLKKQACQSLICFVAPDKACIIKCVDGSNKYPPITSMDFLNMKFGEIYQNFQAD</sequence>